<dbReference type="GO" id="GO:0000155">
    <property type="term" value="F:phosphorelay sensor kinase activity"/>
    <property type="evidence" value="ECO:0007669"/>
    <property type="project" value="InterPro"/>
</dbReference>
<evidence type="ECO:0000256" key="1">
    <source>
        <dbReference type="ARBA" id="ARBA00000085"/>
    </source>
</evidence>
<organism evidence="10 11">
    <name type="scientific">Marinobacter psychrophilus</name>
    <dbReference type="NCBI Taxonomy" id="330734"/>
    <lineage>
        <taxon>Bacteria</taxon>
        <taxon>Pseudomonadati</taxon>
        <taxon>Pseudomonadota</taxon>
        <taxon>Gammaproteobacteria</taxon>
        <taxon>Pseudomonadales</taxon>
        <taxon>Marinobacteraceae</taxon>
        <taxon>Marinobacter</taxon>
    </lineage>
</organism>
<proteinExistence type="predicted"/>
<dbReference type="Gene3D" id="3.30.565.10">
    <property type="entry name" value="Histidine kinase-like ATPase, C-terminal domain"/>
    <property type="match status" value="1"/>
</dbReference>
<dbReference type="SUPFAM" id="SSF55874">
    <property type="entry name" value="ATPase domain of HSP90 chaperone/DNA topoisomerase II/histidine kinase"/>
    <property type="match status" value="1"/>
</dbReference>
<evidence type="ECO:0000256" key="2">
    <source>
        <dbReference type="ARBA" id="ARBA00012438"/>
    </source>
</evidence>
<evidence type="ECO:0000256" key="4">
    <source>
        <dbReference type="ARBA" id="ARBA00022679"/>
    </source>
</evidence>
<accession>A0A0H4I9H0</accession>
<dbReference type="KEGG" id="mpq:ABA45_17115"/>
<feature type="transmembrane region" description="Helical" evidence="8">
    <location>
        <begin position="400"/>
        <end position="421"/>
    </location>
</feature>
<dbReference type="PROSITE" id="PS50109">
    <property type="entry name" value="HIS_KIN"/>
    <property type="match status" value="1"/>
</dbReference>
<dbReference type="SUPFAM" id="SSF47384">
    <property type="entry name" value="Homodimeric domain of signal transducing histidine kinase"/>
    <property type="match status" value="1"/>
</dbReference>
<dbReference type="Gene3D" id="1.10.287.130">
    <property type="match status" value="1"/>
</dbReference>
<keyword evidence="11" id="KW-1185">Reference proteome</keyword>
<dbReference type="SMART" id="SM00388">
    <property type="entry name" value="HisKA"/>
    <property type="match status" value="1"/>
</dbReference>
<protein>
    <recommendedName>
        <fullName evidence="2">histidine kinase</fullName>
        <ecNumber evidence="2">2.7.13.3</ecNumber>
    </recommendedName>
</protein>
<dbReference type="InterPro" id="IPR036890">
    <property type="entry name" value="HATPase_C_sf"/>
</dbReference>
<gene>
    <name evidence="10" type="ORF">ABA45_17115</name>
</gene>
<evidence type="ECO:0000313" key="10">
    <source>
        <dbReference type="EMBL" id="AKO54433.1"/>
    </source>
</evidence>
<reference evidence="10 11" key="1">
    <citation type="submission" date="2015-05" db="EMBL/GenBank/DDBJ databases">
        <title>Complete genome of Marinobacter psychrophilus strain 20041T isolated from sea-ice of the Canadian Basin.</title>
        <authorList>
            <person name="Song L."/>
            <person name="Ren L."/>
            <person name="Yu Y."/>
            <person name="Wang X."/>
        </authorList>
    </citation>
    <scope>NUCLEOTIDE SEQUENCE [LARGE SCALE GENOMIC DNA]</scope>
    <source>
        <strain evidence="10 11">20041</strain>
    </source>
</reference>
<evidence type="ECO:0000313" key="11">
    <source>
        <dbReference type="Proteomes" id="UP000036406"/>
    </source>
</evidence>
<keyword evidence="5 8" id="KW-0812">Transmembrane</keyword>
<keyword evidence="7 8" id="KW-1133">Transmembrane helix</keyword>
<dbReference type="InterPro" id="IPR036097">
    <property type="entry name" value="HisK_dim/P_sf"/>
</dbReference>
<feature type="domain" description="Histidine kinase" evidence="9">
    <location>
        <begin position="487"/>
        <end position="703"/>
    </location>
</feature>
<dbReference type="Proteomes" id="UP000036406">
    <property type="component" value="Chromosome"/>
</dbReference>
<evidence type="ECO:0000256" key="8">
    <source>
        <dbReference type="SAM" id="Phobius"/>
    </source>
</evidence>
<keyword evidence="6 10" id="KW-0418">Kinase</keyword>
<keyword evidence="4" id="KW-0808">Transferase</keyword>
<dbReference type="InterPro" id="IPR050428">
    <property type="entry name" value="TCS_sensor_his_kinase"/>
</dbReference>
<evidence type="ECO:0000256" key="7">
    <source>
        <dbReference type="ARBA" id="ARBA00022989"/>
    </source>
</evidence>
<dbReference type="EMBL" id="CP011494">
    <property type="protein sequence ID" value="AKO54433.1"/>
    <property type="molecule type" value="Genomic_DNA"/>
</dbReference>
<dbReference type="PANTHER" id="PTHR45436:SF5">
    <property type="entry name" value="SENSOR HISTIDINE KINASE TRCS"/>
    <property type="match status" value="1"/>
</dbReference>
<evidence type="ECO:0000256" key="5">
    <source>
        <dbReference type="ARBA" id="ARBA00022692"/>
    </source>
</evidence>
<dbReference type="AlphaFoldDB" id="A0A0H4I9H0"/>
<evidence type="ECO:0000256" key="3">
    <source>
        <dbReference type="ARBA" id="ARBA00022553"/>
    </source>
</evidence>
<dbReference type="PATRIC" id="fig|330734.3.peg.3594"/>
<dbReference type="InterPro" id="IPR003661">
    <property type="entry name" value="HisK_dim/P_dom"/>
</dbReference>
<comment type="catalytic activity">
    <reaction evidence="1">
        <text>ATP + protein L-histidine = ADP + protein N-phospho-L-histidine.</text>
        <dbReference type="EC" id="2.7.13.3"/>
    </reaction>
</comment>
<evidence type="ECO:0000256" key="6">
    <source>
        <dbReference type="ARBA" id="ARBA00022777"/>
    </source>
</evidence>
<dbReference type="EC" id="2.7.13.3" evidence="2"/>
<sequence>MSLKRQLLLVSLLMLLVPLAGVQFALELDNILRQQAQQQLQQQANRLALLTGDELLAQPPLAAGTFAVYTAAQNSALLLDGYADDWPGYDSSEPFPPSVQAPLSALQPWQQLPGASSQPSALYWQASHSDKALYLLIRIPGQPPLLFNPGAPQQAHHRLLLQLFSGANELRINPRNQAWLLRPSAPGQLPARSGADWTKTDPSVKAFWQPVANGWQLELALPRPAAGSRITLGLYGSEGVAAEGPPLAQIPAATLIRRNADLEQTLASWLDSGQQLRVMEASGWVIARQQRTAIAQPATTDLEQTTARIDQADENASWLQQVGQNLLQALVKANQPDSLLVNEQLWRQLPVNLPAPALVRHGNGSLWLSAQAPVFGGRTLVLEQSLEQLLNISGAALGTVLARSFLVIIGLVVVLLGYASWLSWRISRLAKWVTQCVDTDGRMAAQVPLPAKSGVGNDELGQLQQRFNRLVSSLHGYNQYLESFSQRLSHELKTPLAVVRSSLDNLTHCSDEAARQNYLTRAQSAVARLSGILRSMSEATRLEQSLEAEHKEVFDVADVLTQVTAAYQALDPHHVIVYQGPEQGSHVLGSPELLVQLLDKLVDNARDFTPSGQRIELDLRRVDQGWQLSVFNQGSRLPAGADIFSAFVSHRAGELDTSEHHLGQGLLIAQLIANYHLTRLEADNQSRNGLDGVAFQLVIPAVESGADINSTTP</sequence>
<name>A0A0H4I9H0_9GAMM</name>
<dbReference type="InterPro" id="IPR003594">
    <property type="entry name" value="HATPase_dom"/>
</dbReference>
<dbReference type="Pfam" id="PF02518">
    <property type="entry name" value="HATPase_c"/>
    <property type="match status" value="1"/>
</dbReference>
<dbReference type="Pfam" id="PF00512">
    <property type="entry name" value="HisKA"/>
    <property type="match status" value="1"/>
</dbReference>
<keyword evidence="8" id="KW-0472">Membrane</keyword>
<dbReference type="CDD" id="cd00082">
    <property type="entry name" value="HisKA"/>
    <property type="match status" value="1"/>
</dbReference>
<dbReference type="PANTHER" id="PTHR45436">
    <property type="entry name" value="SENSOR HISTIDINE KINASE YKOH"/>
    <property type="match status" value="1"/>
</dbReference>
<dbReference type="STRING" id="330734.ABA45_17115"/>
<dbReference type="InterPro" id="IPR005467">
    <property type="entry name" value="His_kinase_dom"/>
</dbReference>
<evidence type="ECO:0000259" key="9">
    <source>
        <dbReference type="PROSITE" id="PS50109"/>
    </source>
</evidence>
<dbReference type="SMART" id="SM00387">
    <property type="entry name" value="HATPase_c"/>
    <property type="match status" value="1"/>
</dbReference>
<keyword evidence="3" id="KW-0597">Phosphoprotein</keyword>